<accession>A0A6M3KBJ1</accession>
<dbReference type="EMBL" id="MT142364">
    <property type="protein sequence ID" value="QJA79031.1"/>
    <property type="molecule type" value="Genomic_DNA"/>
</dbReference>
<organism evidence="1">
    <name type="scientific">viral metagenome</name>
    <dbReference type="NCBI Taxonomy" id="1070528"/>
    <lineage>
        <taxon>unclassified sequences</taxon>
        <taxon>metagenomes</taxon>
        <taxon>organismal metagenomes</taxon>
    </lineage>
</organism>
<protein>
    <submittedName>
        <fullName evidence="1">Putative terminase</fullName>
    </submittedName>
</protein>
<evidence type="ECO:0000313" key="1">
    <source>
        <dbReference type="EMBL" id="QJA79031.1"/>
    </source>
</evidence>
<gene>
    <name evidence="1" type="ORF">MM415A00950_0005</name>
</gene>
<name>A0A6M3KBJ1_9ZZZZ</name>
<proteinExistence type="predicted"/>
<dbReference type="AlphaFoldDB" id="A0A6M3KBJ1"/>
<sequence length="523" mass="60652">MPESIENYAKYIGLLSVKPHPTLVAYLMSKAFIRCIFKGNQAGATQTTAGYDAPLRIMGLHPVKERNNLVDKPIRFVSKVVPEDKDDEENQQYVCMRSVFGPMGAIVKNITARNKIMHIKNIRGYGPPVFKAEFMASTQELDAFMSVQRSAYYQDEEIDKGKFNESVKRLMKAGGDVSVSVTPVKGLDWMYDSLWCKAQRIVRSKTVCAKFGYPAVEISGKQTGVECFQWATDDNPGLTKEFIEQTFENFDDPDELAMARYGVFKQVSGRIYKSFDKRVHVVSYDDVFNEDLFRTYWQYRVIDFHQKKPWYVSFVAVSPTHEWFVWQEIVASHDARTTYEIRDEIKAKSLFDEDTEFNRATLIDPLSMIEQGNTGMTTFHDLETGENGLRRLMTADTKGSPVHGREHIKMRLRNSIISCIPGNNVITDKSKEEARFGLYRPTIWFLDNCRKHIEQIEGWRYVDHIQERTKATRTTKRESEKNQDFCRNLEFMAQLNPVYWRMNESDNYWEPSKRFQGQRGAHG</sequence>
<reference evidence="1" key="1">
    <citation type="submission" date="2020-03" db="EMBL/GenBank/DDBJ databases">
        <title>The deep terrestrial virosphere.</title>
        <authorList>
            <person name="Holmfeldt K."/>
            <person name="Nilsson E."/>
            <person name="Simone D."/>
            <person name="Lopez-Fernandez M."/>
            <person name="Wu X."/>
            <person name="de Brujin I."/>
            <person name="Lundin D."/>
            <person name="Andersson A."/>
            <person name="Bertilsson S."/>
            <person name="Dopson M."/>
        </authorList>
    </citation>
    <scope>NUCLEOTIDE SEQUENCE</scope>
    <source>
        <strain evidence="1">MM415A00950</strain>
    </source>
</reference>